<dbReference type="InterPro" id="IPR002327">
    <property type="entry name" value="Cyt_c_1A/1B"/>
</dbReference>
<dbReference type="GO" id="GO:0046872">
    <property type="term" value="F:metal ion binding"/>
    <property type="evidence" value="ECO:0007669"/>
    <property type="project" value="UniProtKB-KW"/>
</dbReference>
<keyword evidence="6 10" id="KW-0249">Electron transport</keyword>
<evidence type="ECO:0000259" key="12">
    <source>
        <dbReference type="PROSITE" id="PS51007"/>
    </source>
</evidence>
<keyword evidence="11" id="KW-0472">Membrane</keyword>
<evidence type="ECO:0000256" key="4">
    <source>
        <dbReference type="ARBA" id="ARBA00022617"/>
    </source>
</evidence>
<dbReference type="GO" id="GO:0009055">
    <property type="term" value="F:electron transfer activity"/>
    <property type="evidence" value="ECO:0007669"/>
    <property type="project" value="InterPro"/>
</dbReference>
<evidence type="ECO:0000256" key="1">
    <source>
        <dbReference type="ARBA" id="ARBA00004569"/>
    </source>
</evidence>
<comment type="similarity">
    <text evidence="2 9">Belongs to the cytochrome c family.</text>
</comment>
<name>A0A2R5G971_9STRA</name>
<evidence type="ECO:0000256" key="10">
    <source>
        <dbReference type="RuleBase" id="RU004427"/>
    </source>
</evidence>
<keyword evidence="14" id="KW-1185">Reference proteome</keyword>
<dbReference type="PRINTS" id="PR00604">
    <property type="entry name" value="CYTCHRMECIAB"/>
</dbReference>
<sequence length="218" mass="24776">MLVRLVRVHGRAGLRLRKEGRWEEVLHAAYCLWLINPIVLGLMATILLTCDVAIPVVSQEVNKNAHEAPDSDSDCHRGHDPCAQRDICGDRKEPVKREKVLRTYNLRRHRRRRRRHRLTMGAKIFKTKCSQCHTVEAGGAHKQGPNLNGFFGRQSGQADGFEYSDANKNSGIIWGDDTLFDYLLAPKKYIPGTKMVFAGLKKEKDRKDLIAYLKEATA</sequence>
<keyword evidence="7 8" id="KW-0408">Iron</keyword>
<organism evidence="13 14">
    <name type="scientific">Hondaea fermentalgiana</name>
    <dbReference type="NCBI Taxonomy" id="2315210"/>
    <lineage>
        <taxon>Eukaryota</taxon>
        <taxon>Sar</taxon>
        <taxon>Stramenopiles</taxon>
        <taxon>Bigyra</taxon>
        <taxon>Labyrinthulomycetes</taxon>
        <taxon>Thraustochytrida</taxon>
        <taxon>Thraustochytriidae</taxon>
        <taxon>Hondaea</taxon>
    </lineage>
</organism>
<evidence type="ECO:0000256" key="8">
    <source>
        <dbReference type="PROSITE-ProRule" id="PRU00433"/>
    </source>
</evidence>
<comment type="function">
    <text evidence="10">Electron carrier protein. The oxidized form of the cytochrome c heme group can accept an electron from the heme group of the cytochrome c1 subunit of cytochrome reductase. Cytochrome c then transfers this electron to the cytochrome oxidase complex, the final protein carrier in the mitochondrial electron-transport chain.</text>
</comment>
<evidence type="ECO:0000256" key="5">
    <source>
        <dbReference type="ARBA" id="ARBA00022723"/>
    </source>
</evidence>
<accession>A0A2R5G971</accession>
<dbReference type="SUPFAM" id="SSF46626">
    <property type="entry name" value="Cytochrome c"/>
    <property type="match status" value="1"/>
</dbReference>
<dbReference type="EMBL" id="BEYU01000032">
    <property type="protein sequence ID" value="GBG27550.1"/>
    <property type="molecule type" value="Genomic_DNA"/>
</dbReference>
<comment type="PTM">
    <text evidence="10">Binds 1 heme group per subunit.</text>
</comment>
<evidence type="ECO:0000256" key="11">
    <source>
        <dbReference type="SAM" id="Phobius"/>
    </source>
</evidence>
<dbReference type="Gene3D" id="1.10.760.10">
    <property type="entry name" value="Cytochrome c-like domain"/>
    <property type="match status" value="1"/>
</dbReference>
<evidence type="ECO:0000313" key="13">
    <source>
        <dbReference type="EMBL" id="GBG27550.1"/>
    </source>
</evidence>
<dbReference type="FunFam" id="1.10.760.10:FF:000001">
    <property type="entry name" value="Cytochrome c iso-1"/>
    <property type="match status" value="1"/>
</dbReference>
<dbReference type="AlphaFoldDB" id="A0A2R5G971"/>
<proteinExistence type="inferred from homology"/>
<evidence type="ECO:0000256" key="3">
    <source>
        <dbReference type="ARBA" id="ARBA00022448"/>
    </source>
</evidence>
<dbReference type="InterPro" id="IPR009056">
    <property type="entry name" value="Cyt_c-like_dom"/>
</dbReference>
<evidence type="ECO:0000256" key="6">
    <source>
        <dbReference type="ARBA" id="ARBA00022982"/>
    </source>
</evidence>
<feature type="transmembrane region" description="Helical" evidence="11">
    <location>
        <begin position="25"/>
        <end position="48"/>
    </location>
</feature>
<dbReference type="GO" id="GO:0005758">
    <property type="term" value="C:mitochondrial intermembrane space"/>
    <property type="evidence" value="ECO:0007669"/>
    <property type="project" value="UniProtKB-SubCell"/>
</dbReference>
<keyword evidence="10" id="KW-0496">Mitochondrion</keyword>
<keyword evidence="4 8" id="KW-0349">Heme</keyword>
<dbReference type="PANTHER" id="PTHR11961">
    <property type="entry name" value="CYTOCHROME C"/>
    <property type="match status" value="1"/>
</dbReference>
<gene>
    <name evidence="13" type="ORF">FCC1311_037732</name>
</gene>
<keyword evidence="5 8" id="KW-0479">Metal-binding</keyword>
<evidence type="ECO:0000256" key="2">
    <source>
        <dbReference type="ARBA" id="ARBA00006488"/>
    </source>
</evidence>
<keyword evidence="3 10" id="KW-0813">Transport</keyword>
<dbReference type="Proteomes" id="UP000241890">
    <property type="component" value="Unassembled WGS sequence"/>
</dbReference>
<dbReference type="GO" id="GO:0020037">
    <property type="term" value="F:heme binding"/>
    <property type="evidence" value="ECO:0007669"/>
    <property type="project" value="InterPro"/>
</dbReference>
<dbReference type="InParanoid" id="A0A2R5G971"/>
<evidence type="ECO:0000256" key="7">
    <source>
        <dbReference type="ARBA" id="ARBA00023004"/>
    </source>
</evidence>
<dbReference type="OrthoDB" id="449280at2759"/>
<keyword evidence="11" id="KW-0812">Transmembrane</keyword>
<protein>
    <submittedName>
        <fullName evidence="13">Cytochrome c</fullName>
    </submittedName>
</protein>
<dbReference type="Pfam" id="PF00034">
    <property type="entry name" value="Cytochrom_C"/>
    <property type="match status" value="1"/>
</dbReference>
<keyword evidence="11" id="KW-1133">Transmembrane helix</keyword>
<comment type="caution">
    <text evidence="13">The sequence shown here is derived from an EMBL/GenBank/DDBJ whole genome shotgun (WGS) entry which is preliminary data.</text>
</comment>
<feature type="domain" description="Cytochrome c" evidence="12">
    <location>
        <begin position="116"/>
        <end position="217"/>
    </location>
</feature>
<comment type="subcellular location">
    <subcellularLocation>
        <location evidence="1">Mitochondrion intermembrane space</location>
    </subcellularLocation>
</comment>
<dbReference type="PROSITE" id="PS51007">
    <property type="entry name" value="CYTC"/>
    <property type="match status" value="1"/>
</dbReference>
<reference evidence="13 14" key="1">
    <citation type="submission" date="2017-12" db="EMBL/GenBank/DDBJ databases">
        <title>Sequencing, de novo assembly and annotation of complete genome of a new Thraustochytrid species, strain FCC1311.</title>
        <authorList>
            <person name="Sedici K."/>
            <person name="Godart F."/>
            <person name="Aiese Cigliano R."/>
            <person name="Sanseverino W."/>
            <person name="Barakat M."/>
            <person name="Ortet P."/>
            <person name="Marechal E."/>
            <person name="Cagnac O."/>
            <person name="Amato A."/>
        </authorList>
    </citation>
    <scope>NUCLEOTIDE SEQUENCE [LARGE SCALE GENOMIC DNA]</scope>
</reference>
<evidence type="ECO:0000313" key="14">
    <source>
        <dbReference type="Proteomes" id="UP000241890"/>
    </source>
</evidence>
<dbReference type="InterPro" id="IPR036909">
    <property type="entry name" value="Cyt_c-like_dom_sf"/>
</dbReference>
<keyword evidence="10" id="KW-0679">Respiratory chain</keyword>
<evidence type="ECO:0000256" key="9">
    <source>
        <dbReference type="RuleBase" id="RU004426"/>
    </source>
</evidence>